<dbReference type="Pfam" id="PF00534">
    <property type="entry name" value="Glycos_transf_1"/>
    <property type="match status" value="2"/>
</dbReference>
<dbReference type="STRING" id="1110509.Mhar_1106"/>
<dbReference type="KEGG" id="mhi:Mhar_1106"/>
<dbReference type="CDD" id="cd03809">
    <property type="entry name" value="GT4_MtfB-like"/>
    <property type="match status" value="1"/>
</dbReference>
<dbReference type="Proteomes" id="UP000005877">
    <property type="component" value="Chromosome"/>
</dbReference>
<evidence type="ECO:0000256" key="1">
    <source>
        <dbReference type="ARBA" id="ARBA00022679"/>
    </source>
</evidence>
<feature type="domain" description="Glycosyl transferase family 1" evidence="2">
    <location>
        <begin position="611"/>
        <end position="773"/>
    </location>
</feature>
<dbReference type="PANTHER" id="PTHR46401">
    <property type="entry name" value="GLYCOSYLTRANSFERASE WBBK-RELATED"/>
    <property type="match status" value="1"/>
</dbReference>
<keyword evidence="4" id="KW-1185">Reference proteome</keyword>
<dbReference type="SUPFAM" id="SSF53756">
    <property type="entry name" value="UDP-Glycosyltransferase/glycogen phosphorylase"/>
    <property type="match status" value="2"/>
</dbReference>
<dbReference type="GO" id="GO:0016757">
    <property type="term" value="F:glycosyltransferase activity"/>
    <property type="evidence" value="ECO:0007669"/>
    <property type="project" value="InterPro"/>
</dbReference>
<keyword evidence="1 3" id="KW-0808">Transferase</keyword>
<proteinExistence type="predicted"/>
<dbReference type="AlphaFoldDB" id="G7WMH9"/>
<dbReference type="PATRIC" id="fig|1110509.7.peg.1229"/>
<protein>
    <submittedName>
        <fullName evidence="3">Glycosyl transferase, group 1</fullName>
    </submittedName>
</protein>
<gene>
    <name evidence="3" type="ordered locus">Mhar_1106</name>
</gene>
<accession>G7WMH9</accession>
<sequence length="804" mass="93638">MRYWIIMGGERLKIGVDMLPLKTGSYTRGIGKYTFNLFSEIISIDTYNDYHFYNVPEKLCAYFRRENTTILERGPTVDDTKMLDVFIITSLMELGIKNVLRPSNLFCKTAIMFYDLIPVIFFEEYLDSVLEEFRIEYIRRLSFIKEFDMIYAISETTKRDLMDLLEIPEEKIRVIYAGLDKNYLISQSSTEKVLDIKHKYRIKDRFVMSTVGLDFRKNISGIFKAFTKIHYDLSLVVVCKLMPEEERSLRDIWSNLELPPNKLILTNYVPVDDLITLYDAAEVFLFPSLYEGFGLPVLEAMSRGCPVITSNISSIPEVCENAAIYVDPYKPDEIAKAIELILNKNKLKTKLIVLGSKQSTKFAWSRVALEVLEGFEALSCKPLHCRKHPRYKLAYFTPLNPLRSGISDYSEDLLPRLGNFVDIDIFVDTDYLPDNKNIKQLFNIYPFNKFDEMNNVSPYDLCVYQIGNSIYHNYMLDYLNKYPGISVLHDVTLCGLILPACSNKGVFDKNKFLEYVFTSYGYNRYSKIKNDFVTNNSLDPYERYPHDLSLNFSKIILDRSILTLVHNSFAKDFLSSQSSFSKVWKINMGFHLDDYDDEFRKSIKLKFNLIDKVIISAFGRIIFTKRIHVLLYAISRLIKDKKIYGIHLYLVGELYDNVKSQIETIINDENLGDFVTITGYVDEEEFNKYLKITDICVNLRYPSSGETSATLIKTLRYGIPVITTNYAQYKEYPDNCCWKVDLGDYEVELLSEYLLELVTNEEARKIMSKNAYEYARENNSMDRVVGQYLKAIDYAIKYKNIIER</sequence>
<evidence type="ECO:0000313" key="3">
    <source>
        <dbReference type="EMBL" id="AET64474.1"/>
    </source>
</evidence>
<name>G7WMH9_METH6</name>
<feature type="domain" description="Glycosyl transferase family 1" evidence="2">
    <location>
        <begin position="203"/>
        <end position="352"/>
    </location>
</feature>
<dbReference type="Gene3D" id="3.40.50.2000">
    <property type="entry name" value="Glycogen Phosphorylase B"/>
    <property type="match status" value="3"/>
</dbReference>
<dbReference type="PANTHER" id="PTHR46401:SF2">
    <property type="entry name" value="GLYCOSYLTRANSFERASE WBBK-RELATED"/>
    <property type="match status" value="1"/>
</dbReference>
<evidence type="ECO:0000313" key="4">
    <source>
        <dbReference type="Proteomes" id="UP000005877"/>
    </source>
</evidence>
<organism evidence="3 4">
    <name type="scientific">Methanothrix harundinacea (strain 6Ac)</name>
    <name type="common">Methanosaeta harundinacea</name>
    <dbReference type="NCBI Taxonomy" id="1110509"/>
    <lineage>
        <taxon>Archaea</taxon>
        <taxon>Methanobacteriati</taxon>
        <taxon>Methanobacteriota</taxon>
        <taxon>Stenosarchaea group</taxon>
        <taxon>Methanomicrobia</taxon>
        <taxon>Methanotrichales</taxon>
        <taxon>Methanotrichaceae</taxon>
        <taxon>Methanothrix</taxon>
    </lineage>
</organism>
<dbReference type="HOGENOM" id="CLU_005199_0_1_2"/>
<dbReference type="EMBL" id="CP003117">
    <property type="protein sequence ID" value="AET64474.1"/>
    <property type="molecule type" value="Genomic_DNA"/>
</dbReference>
<dbReference type="InterPro" id="IPR001296">
    <property type="entry name" value="Glyco_trans_1"/>
</dbReference>
<reference evidence="3 4" key="1">
    <citation type="journal article" date="2012" name="PLoS ONE">
        <title>The genome characteristics and predicted function of methyl-group oxidation pathway in the obligate aceticlastic methanogens, Methanosaeta spp.</title>
        <authorList>
            <person name="Zhu J."/>
            <person name="Zheng H."/>
            <person name="Ai G."/>
            <person name="Zhang G."/>
            <person name="Liu D."/>
            <person name="Liu X."/>
            <person name="Dong X."/>
        </authorList>
    </citation>
    <scope>NUCLEOTIDE SEQUENCE [LARGE SCALE GENOMIC DNA]</scope>
    <source>
        <strain evidence="3 4">6Ac</strain>
    </source>
</reference>
<evidence type="ECO:0000259" key="2">
    <source>
        <dbReference type="Pfam" id="PF00534"/>
    </source>
</evidence>